<evidence type="ECO:0000256" key="2">
    <source>
        <dbReference type="SAM" id="Phobius"/>
    </source>
</evidence>
<dbReference type="Proteomes" id="UP000799777">
    <property type="component" value="Unassembled WGS sequence"/>
</dbReference>
<keyword evidence="2" id="KW-0472">Membrane</keyword>
<feature type="transmembrane region" description="Helical" evidence="2">
    <location>
        <begin position="192"/>
        <end position="210"/>
    </location>
</feature>
<dbReference type="OrthoDB" id="3799619at2759"/>
<dbReference type="AlphaFoldDB" id="A0A9P4HBW0"/>
<accession>A0A9P4HBW0</accession>
<gene>
    <name evidence="3" type="ORF">EK21DRAFT_63543</name>
</gene>
<feature type="transmembrane region" description="Helical" evidence="2">
    <location>
        <begin position="160"/>
        <end position="186"/>
    </location>
</feature>
<evidence type="ECO:0000256" key="1">
    <source>
        <dbReference type="SAM" id="Coils"/>
    </source>
</evidence>
<reference evidence="3" key="1">
    <citation type="journal article" date="2020" name="Stud. Mycol.">
        <title>101 Dothideomycetes genomes: a test case for predicting lifestyles and emergence of pathogens.</title>
        <authorList>
            <person name="Haridas S."/>
            <person name="Albert R."/>
            <person name="Binder M."/>
            <person name="Bloem J."/>
            <person name="Labutti K."/>
            <person name="Salamov A."/>
            <person name="Andreopoulos B."/>
            <person name="Baker S."/>
            <person name="Barry K."/>
            <person name="Bills G."/>
            <person name="Bluhm B."/>
            <person name="Cannon C."/>
            <person name="Castanera R."/>
            <person name="Culley D."/>
            <person name="Daum C."/>
            <person name="Ezra D."/>
            <person name="Gonzalez J."/>
            <person name="Henrissat B."/>
            <person name="Kuo A."/>
            <person name="Liang C."/>
            <person name="Lipzen A."/>
            <person name="Lutzoni F."/>
            <person name="Magnuson J."/>
            <person name="Mondo S."/>
            <person name="Nolan M."/>
            <person name="Ohm R."/>
            <person name="Pangilinan J."/>
            <person name="Park H.-J."/>
            <person name="Ramirez L."/>
            <person name="Alfaro M."/>
            <person name="Sun H."/>
            <person name="Tritt A."/>
            <person name="Yoshinaga Y."/>
            <person name="Zwiers L.-H."/>
            <person name="Turgeon B."/>
            <person name="Goodwin S."/>
            <person name="Spatafora J."/>
            <person name="Crous P."/>
            <person name="Grigoriev I."/>
        </authorList>
    </citation>
    <scope>NUCLEOTIDE SEQUENCE</scope>
    <source>
        <strain evidence="3">CBS 110217</strain>
    </source>
</reference>
<name>A0A9P4HBW0_9PLEO</name>
<evidence type="ECO:0000313" key="4">
    <source>
        <dbReference type="Proteomes" id="UP000799777"/>
    </source>
</evidence>
<keyword evidence="2" id="KW-0812">Transmembrane</keyword>
<feature type="coiled-coil region" evidence="1">
    <location>
        <begin position="288"/>
        <end position="315"/>
    </location>
</feature>
<comment type="caution">
    <text evidence="3">The sequence shown here is derived from an EMBL/GenBank/DDBJ whole genome shotgun (WGS) entry which is preliminary data.</text>
</comment>
<proteinExistence type="predicted"/>
<protein>
    <submittedName>
        <fullName evidence="3">Uncharacterized protein</fullName>
    </submittedName>
</protein>
<keyword evidence="2" id="KW-1133">Transmembrane helix</keyword>
<keyword evidence="1" id="KW-0175">Coiled coil</keyword>
<keyword evidence="4" id="KW-1185">Reference proteome</keyword>
<sequence>ITDQLIYRLVKVEAQMHSFRDYIRTQKDEDKPLYQWIKYSGYPALGAAVLELDNAMIKAKRTRLPQESLSTSLARAMDASTAVSRAASYALGVMNKKTAKYVEEMVDSTLSEETRTQANQLITEELRKLIEHTTRATERVWVATDLLRNCHQKRTCGSKWAWSVAGTIMTATVSAVVGIITAHVYGPAGFDLVLMSGAGGVVYTQVLGLLQRAQDVTNLTGELYLMKLQDLGQRFDNLTAISESYGLRIDNLVDALGPPNEEGVYYLSKPKTTEEPCKTIEGHLKEVSDDVARQLKRLHDEMEVMRKNMNRMDIRLTTRLNKLRKD</sequence>
<feature type="non-terminal residue" evidence="3">
    <location>
        <position position="1"/>
    </location>
</feature>
<dbReference type="EMBL" id="ML978182">
    <property type="protein sequence ID" value="KAF2031227.1"/>
    <property type="molecule type" value="Genomic_DNA"/>
</dbReference>
<organism evidence="3 4">
    <name type="scientific">Setomelanomma holmii</name>
    <dbReference type="NCBI Taxonomy" id="210430"/>
    <lineage>
        <taxon>Eukaryota</taxon>
        <taxon>Fungi</taxon>
        <taxon>Dikarya</taxon>
        <taxon>Ascomycota</taxon>
        <taxon>Pezizomycotina</taxon>
        <taxon>Dothideomycetes</taxon>
        <taxon>Pleosporomycetidae</taxon>
        <taxon>Pleosporales</taxon>
        <taxon>Pleosporineae</taxon>
        <taxon>Phaeosphaeriaceae</taxon>
        <taxon>Setomelanomma</taxon>
    </lineage>
</organism>
<evidence type="ECO:0000313" key="3">
    <source>
        <dbReference type="EMBL" id="KAF2031227.1"/>
    </source>
</evidence>